<gene>
    <name evidence="2" type="ORF">C6Y40_19780</name>
</gene>
<proteinExistence type="predicted"/>
<reference evidence="3" key="1">
    <citation type="journal article" date="2020" name="Int. J. Syst. Evol. Microbiol.">
        <title>Alteromonas alba sp. nov., a marine bacterium isolated from the seawater of the West Pacific Ocean.</title>
        <authorList>
            <person name="Sun C."/>
            <person name="Wu Y.-H."/>
            <person name="Xamxidin M."/>
            <person name="Cheng H."/>
            <person name="Xu X.-W."/>
        </authorList>
    </citation>
    <scope>NUCLEOTIDE SEQUENCE [LARGE SCALE GENOMIC DNA]</scope>
    <source>
        <strain evidence="3">190</strain>
    </source>
</reference>
<dbReference type="Proteomes" id="UP000238949">
    <property type="component" value="Unassembled WGS sequence"/>
</dbReference>
<feature type="transmembrane region" description="Helical" evidence="1">
    <location>
        <begin position="200"/>
        <end position="220"/>
    </location>
</feature>
<evidence type="ECO:0008006" key="4">
    <source>
        <dbReference type="Google" id="ProtNLM"/>
    </source>
</evidence>
<dbReference type="Pfam" id="PF02405">
    <property type="entry name" value="MlaE"/>
    <property type="match status" value="1"/>
</dbReference>
<dbReference type="PANTHER" id="PTHR30188">
    <property type="entry name" value="ABC TRANSPORTER PERMEASE PROTEIN-RELATED"/>
    <property type="match status" value="1"/>
</dbReference>
<feature type="transmembrane region" description="Helical" evidence="1">
    <location>
        <begin position="84"/>
        <end position="103"/>
    </location>
</feature>
<dbReference type="GO" id="GO:0005548">
    <property type="term" value="F:phospholipid transporter activity"/>
    <property type="evidence" value="ECO:0007669"/>
    <property type="project" value="TreeGrafter"/>
</dbReference>
<keyword evidence="1" id="KW-0472">Membrane</keyword>
<keyword evidence="1" id="KW-0812">Transmembrane</keyword>
<dbReference type="InterPro" id="IPR030802">
    <property type="entry name" value="Permease_MalE"/>
</dbReference>
<name>A0A2S9V5J6_9ALTE</name>
<evidence type="ECO:0000313" key="2">
    <source>
        <dbReference type="EMBL" id="PRO71737.1"/>
    </source>
</evidence>
<organism evidence="2 3">
    <name type="scientific">Alteromonas alba</name>
    <dbReference type="NCBI Taxonomy" id="2079529"/>
    <lineage>
        <taxon>Bacteria</taxon>
        <taxon>Pseudomonadati</taxon>
        <taxon>Pseudomonadota</taxon>
        <taxon>Gammaproteobacteria</taxon>
        <taxon>Alteromonadales</taxon>
        <taxon>Alteromonadaceae</taxon>
        <taxon>Alteromonas/Salinimonas group</taxon>
        <taxon>Alteromonas</taxon>
    </lineage>
</organism>
<feature type="transmembrane region" description="Helical" evidence="1">
    <location>
        <begin position="273"/>
        <end position="291"/>
    </location>
</feature>
<comment type="caution">
    <text evidence="2">The sequence shown here is derived from an EMBL/GenBank/DDBJ whole genome shotgun (WGS) entry which is preliminary data.</text>
</comment>
<evidence type="ECO:0000256" key="1">
    <source>
        <dbReference type="SAM" id="Phobius"/>
    </source>
</evidence>
<feature type="transmembrane region" description="Helical" evidence="1">
    <location>
        <begin position="45"/>
        <end position="63"/>
    </location>
</feature>
<feature type="transmembrane region" description="Helical" evidence="1">
    <location>
        <begin position="232"/>
        <end position="253"/>
    </location>
</feature>
<feature type="transmembrane region" description="Helical" evidence="1">
    <location>
        <begin position="173"/>
        <end position="194"/>
    </location>
</feature>
<evidence type="ECO:0000313" key="3">
    <source>
        <dbReference type="Proteomes" id="UP000238949"/>
    </source>
</evidence>
<dbReference type="GO" id="GO:0043190">
    <property type="term" value="C:ATP-binding cassette (ABC) transporter complex"/>
    <property type="evidence" value="ECO:0007669"/>
    <property type="project" value="InterPro"/>
</dbReference>
<dbReference type="OrthoDB" id="6381715at2"/>
<dbReference type="EMBL" id="PVNP01000198">
    <property type="protein sequence ID" value="PRO71737.1"/>
    <property type="molecule type" value="Genomic_DNA"/>
</dbReference>
<dbReference type="PANTHER" id="PTHR30188:SF4">
    <property type="entry name" value="PROTEIN TRIGALACTOSYLDIACYLGLYCEROL 1, CHLOROPLASTIC"/>
    <property type="match status" value="1"/>
</dbReference>
<feature type="transmembrane region" description="Helical" evidence="1">
    <location>
        <begin position="131"/>
        <end position="152"/>
    </location>
</feature>
<dbReference type="AlphaFoldDB" id="A0A2S9V5J6"/>
<keyword evidence="1" id="KW-1133">Transmembrane helix</keyword>
<keyword evidence="3" id="KW-1185">Reference proteome</keyword>
<accession>A0A2S9V5J6</accession>
<sequence length="292" mass="32680">MRRGQRCCLVCWARPPGQSRSEPGAGIRFMLSSLGLRARRYANVLVGITGLLGLAINTCPQLLKPQRRRIFWLLFKRQLYNSGLRAASINTIIAVLLGVFVMSKAYSVIPNNMQFIDYYAQFFNIVVNREIGPLISGIILIARSASAVTAEVGQMQLYRQFDALSAVNMSPALVFLLPVFFAFPLSLLLMFFYFNLICVFTSYAVIELYHEGGITLMAFIRALLEQLTFTEVLVSMTKALVGGCLIGLASLFFGYNVQDRFTDVSRAISNSNTFQLFAFFVLNVGLSYLVYL</sequence>
<protein>
    <recommendedName>
        <fullName evidence="4">ABC transporter permease</fullName>
    </recommendedName>
</protein>